<evidence type="ECO:0000259" key="5">
    <source>
        <dbReference type="PROSITE" id="PS50043"/>
    </source>
</evidence>
<dbReference type="PANTHER" id="PTHR44688">
    <property type="entry name" value="DNA-BINDING TRANSCRIPTIONAL ACTIVATOR DEVR_DOSR"/>
    <property type="match status" value="1"/>
</dbReference>
<gene>
    <name evidence="6" type="ORF">GCM10010269_60290</name>
</gene>
<evidence type="ECO:0000313" key="6">
    <source>
        <dbReference type="EMBL" id="GGS12955.1"/>
    </source>
</evidence>
<feature type="domain" description="HTH luxR-type" evidence="5">
    <location>
        <begin position="816"/>
        <end position="881"/>
    </location>
</feature>
<dbReference type="InterPro" id="IPR027417">
    <property type="entry name" value="P-loop_NTPase"/>
</dbReference>
<dbReference type="SUPFAM" id="SSF46894">
    <property type="entry name" value="C-terminal effector domain of the bipartite response regulators"/>
    <property type="match status" value="1"/>
</dbReference>
<organism evidence="6 7">
    <name type="scientific">Streptomyces humidus</name>
    <dbReference type="NCBI Taxonomy" id="52259"/>
    <lineage>
        <taxon>Bacteria</taxon>
        <taxon>Bacillati</taxon>
        <taxon>Actinomycetota</taxon>
        <taxon>Actinomycetes</taxon>
        <taxon>Kitasatosporales</taxon>
        <taxon>Streptomycetaceae</taxon>
        <taxon>Streptomyces</taxon>
    </lineage>
</organism>
<accession>A0A918G1D3</accession>
<dbReference type="InterPro" id="IPR000792">
    <property type="entry name" value="Tscrpt_reg_LuxR_C"/>
</dbReference>
<dbReference type="Gene3D" id="1.25.40.10">
    <property type="entry name" value="Tetratricopeptide repeat domain"/>
    <property type="match status" value="1"/>
</dbReference>
<dbReference type="CDD" id="cd06170">
    <property type="entry name" value="LuxR_C_like"/>
    <property type="match status" value="1"/>
</dbReference>
<keyword evidence="1" id="KW-0805">Transcription regulation</keyword>
<dbReference type="PRINTS" id="PR00038">
    <property type="entry name" value="HTHLUXR"/>
</dbReference>
<comment type="caution">
    <text evidence="6">The sequence shown here is derived from an EMBL/GenBank/DDBJ whole genome shotgun (WGS) entry which is preliminary data.</text>
</comment>
<name>A0A918G1D3_9ACTN</name>
<dbReference type="PANTHER" id="PTHR44688:SF16">
    <property type="entry name" value="DNA-BINDING TRANSCRIPTIONAL ACTIVATOR DEVR_DOSR"/>
    <property type="match status" value="1"/>
</dbReference>
<dbReference type="Gene3D" id="1.10.10.10">
    <property type="entry name" value="Winged helix-like DNA-binding domain superfamily/Winged helix DNA-binding domain"/>
    <property type="match status" value="1"/>
</dbReference>
<keyword evidence="2" id="KW-0238">DNA-binding</keyword>
<dbReference type="InterPro" id="IPR011990">
    <property type="entry name" value="TPR-like_helical_dom_sf"/>
</dbReference>
<dbReference type="GO" id="GO:0003677">
    <property type="term" value="F:DNA binding"/>
    <property type="evidence" value="ECO:0007669"/>
    <property type="project" value="UniProtKB-KW"/>
</dbReference>
<dbReference type="SUPFAM" id="SSF48452">
    <property type="entry name" value="TPR-like"/>
    <property type="match status" value="1"/>
</dbReference>
<evidence type="ECO:0000256" key="4">
    <source>
        <dbReference type="SAM" id="MobiDB-lite"/>
    </source>
</evidence>
<dbReference type="Pfam" id="PF00196">
    <property type="entry name" value="GerE"/>
    <property type="match status" value="1"/>
</dbReference>
<evidence type="ECO:0000256" key="1">
    <source>
        <dbReference type="ARBA" id="ARBA00023015"/>
    </source>
</evidence>
<sequence>MLSALIRHIPGPGSGPPPGVMLTGPTGVGRSALLAAFCDLVSPWASVLRAGPLDGTWCEAVGALRGDAAFARFPLGDEPLSSHQLHERVVALCRSGPVVLAMDDAHLPRPRSLRALDYVLRRSVGLPLLPVITVPPVAEPPALASLLTHHAWSARELRPLTGAEITELLLQRLGHDPSTALVRACQEQSEGIPAAVHAFLARHTGTADTTGGGTAADLATPQGARPLPSSASAVLSAVAVLGCAEPELVSELIRMPLPTVLRALDQLTERRILPLHGSQAGSPGPADAAPAGLSGDELVPLYARAARLLEDAGRPPAQVAHVLLRIPYGAAPWMLETLYSAALATDSPGTAVRYLSHALDIGAGENTRTLRRIRALLADTLSTIAPDLAVHHLSALLASSTDGHELAELALRYADTLVLLGRGDEAARLLADVLDRRPGSSQAIVPQESRATLESALLLSGALDPRTMHWVEERTRTASEPGDNNPGNRRLRLARAALSALSGRPVPEHPGPAADGAPCTPLDDLSLIASAVVANLTDDNSTALGTLDRLLGNPLRGELAPSRIQALTVRALVLSATGDLPAAERDSRQALELERRRDDSPAVMSAVVFAYVLAQRGTIAAAAAVLSQAGGADLRRLTYVHPLYWWATAAVRRAHGDLRGALTALRAGGRALGPQHAEPPLVLPWWLETAGLLTELGRTAEARQLAARNGTLVARPDTPRSAGLTLLARGLATPGRAGHRLLDDACARLAESPARLLRARAEYALGAALLDAGDPLAARPRLRTALDLMIGCGAGNAATGIRVRLAEAGGRPRQLSCRPDDALTARERRVAALAMAGRSNREIAETLYITRRTVELHLTHAYQKLGVSGRDDLVGVLQAASGTLVSRPGEGNR</sequence>
<dbReference type="EMBL" id="BMTL01000029">
    <property type="protein sequence ID" value="GGS12955.1"/>
    <property type="molecule type" value="Genomic_DNA"/>
</dbReference>
<protein>
    <submittedName>
        <fullName evidence="6">LuxR family transcriptional regulator</fullName>
    </submittedName>
</protein>
<reference evidence="6" key="2">
    <citation type="submission" date="2020-09" db="EMBL/GenBank/DDBJ databases">
        <authorList>
            <person name="Sun Q."/>
            <person name="Ohkuma M."/>
        </authorList>
    </citation>
    <scope>NUCLEOTIDE SEQUENCE</scope>
    <source>
        <strain evidence="6">JCM 4386</strain>
    </source>
</reference>
<dbReference type="SUPFAM" id="SSF52540">
    <property type="entry name" value="P-loop containing nucleoside triphosphate hydrolases"/>
    <property type="match status" value="1"/>
</dbReference>
<dbReference type="GO" id="GO:0006355">
    <property type="term" value="P:regulation of DNA-templated transcription"/>
    <property type="evidence" value="ECO:0007669"/>
    <property type="project" value="InterPro"/>
</dbReference>
<keyword evidence="7" id="KW-1185">Reference proteome</keyword>
<dbReference type="InterPro" id="IPR036388">
    <property type="entry name" value="WH-like_DNA-bd_sf"/>
</dbReference>
<dbReference type="SMART" id="SM00421">
    <property type="entry name" value="HTH_LUXR"/>
    <property type="match status" value="1"/>
</dbReference>
<dbReference type="PROSITE" id="PS50043">
    <property type="entry name" value="HTH_LUXR_2"/>
    <property type="match status" value="1"/>
</dbReference>
<keyword evidence="3" id="KW-0804">Transcription</keyword>
<dbReference type="InterPro" id="IPR016032">
    <property type="entry name" value="Sig_transdc_resp-reg_C-effctor"/>
</dbReference>
<proteinExistence type="predicted"/>
<dbReference type="AlphaFoldDB" id="A0A918G1D3"/>
<dbReference type="PROSITE" id="PS00622">
    <property type="entry name" value="HTH_LUXR_1"/>
    <property type="match status" value="1"/>
</dbReference>
<reference evidence="6" key="1">
    <citation type="journal article" date="2014" name="Int. J. Syst. Evol. Microbiol.">
        <title>Complete genome sequence of Corynebacterium casei LMG S-19264T (=DSM 44701T), isolated from a smear-ripened cheese.</title>
        <authorList>
            <consortium name="US DOE Joint Genome Institute (JGI-PGF)"/>
            <person name="Walter F."/>
            <person name="Albersmeier A."/>
            <person name="Kalinowski J."/>
            <person name="Ruckert C."/>
        </authorList>
    </citation>
    <scope>NUCLEOTIDE SEQUENCE</scope>
    <source>
        <strain evidence="6">JCM 4386</strain>
    </source>
</reference>
<dbReference type="Proteomes" id="UP000606194">
    <property type="component" value="Unassembled WGS sequence"/>
</dbReference>
<feature type="region of interest" description="Disordered" evidence="4">
    <location>
        <begin position="207"/>
        <end position="226"/>
    </location>
</feature>
<evidence type="ECO:0000313" key="7">
    <source>
        <dbReference type="Proteomes" id="UP000606194"/>
    </source>
</evidence>
<evidence type="ECO:0000256" key="3">
    <source>
        <dbReference type="ARBA" id="ARBA00023163"/>
    </source>
</evidence>
<evidence type="ECO:0000256" key="2">
    <source>
        <dbReference type="ARBA" id="ARBA00023125"/>
    </source>
</evidence>